<dbReference type="AlphaFoldDB" id="A0A2N5NLK7"/>
<evidence type="ECO:0000313" key="3">
    <source>
        <dbReference type="Proteomes" id="UP000234849"/>
    </source>
</evidence>
<protein>
    <submittedName>
        <fullName evidence="2">Endonuclease</fullName>
    </submittedName>
</protein>
<proteinExistence type="predicted"/>
<comment type="caution">
    <text evidence="2">The sequence shown here is derived from an EMBL/GenBank/DDBJ whole genome shotgun (WGS) entry which is preliminary data.</text>
</comment>
<gene>
    <name evidence="2" type="ORF">CDL18_02140</name>
</gene>
<dbReference type="Proteomes" id="UP000234849">
    <property type="component" value="Unassembled WGS sequence"/>
</dbReference>
<dbReference type="InterPro" id="IPR008538">
    <property type="entry name" value="Uma2"/>
</dbReference>
<dbReference type="InterPro" id="IPR012296">
    <property type="entry name" value="Nuclease_put_TT1808"/>
</dbReference>
<dbReference type="PANTHER" id="PTHR36558:SF1">
    <property type="entry name" value="RESTRICTION ENDONUCLEASE DOMAIN-CONTAINING PROTEIN-RELATED"/>
    <property type="match status" value="1"/>
</dbReference>
<dbReference type="PANTHER" id="PTHR36558">
    <property type="entry name" value="GLR1098 PROTEIN"/>
    <property type="match status" value="1"/>
</dbReference>
<keyword evidence="2" id="KW-0540">Nuclease</keyword>
<keyword evidence="2" id="KW-0378">Hydrolase</keyword>
<dbReference type="Pfam" id="PF05685">
    <property type="entry name" value="Uma2"/>
    <property type="match status" value="1"/>
</dbReference>
<name>A0A2N5NLK7_MEDGN</name>
<reference evidence="2 3" key="1">
    <citation type="journal article" date="2017" name="Genome Med.">
        <title>A novel Ruminococcus gnavus clade enriched in inflammatory bowel disease patients.</title>
        <authorList>
            <person name="Hall A.B."/>
            <person name="Yassour M."/>
            <person name="Sauk J."/>
            <person name="Garner A."/>
            <person name="Jiang X."/>
            <person name="Arthur T."/>
            <person name="Lagoudas G.K."/>
            <person name="Vatanen T."/>
            <person name="Fornelos N."/>
            <person name="Wilson R."/>
            <person name="Bertha M."/>
            <person name="Cohen M."/>
            <person name="Garber J."/>
            <person name="Khalili H."/>
            <person name="Gevers D."/>
            <person name="Ananthakrishnan A.N."/>
            <person name="Kugathasan S."/>
            <person name="Lander E.S."/>
            <person name="Blainey P."/>
            <person name="Vlamakis H."/>
            <person name="Xavier R.J."/>
            <person name="Huttenhower C."/>
        </authorList>
    </citation>
    <scope>NUCLEOTIDE SEQUENCE [LARGE SCALE GENOMIC DNA]</scope>
    <source>
        <strain evidence="2 3">RJX1118</strain>
    </source>
</reference>
<keyword evidence="2" id="KW-0255">Endonuclease</keyword>
<organism evidence="2 3">
    <name type="scientific">Mediterraneibacter gnavus</name>
    <name type="common">Ruminococcus gnavus</name>
    <dbReference type="NCBI Taxonomy" id="33038"/>
    <lineage>
        <taxon>Bacteria</taxon>
        <taxon>Bacillati</taxon>
        <taxon>Bacillota</taxon>
        <taxon>Clostridia</taxon>
        <taxon>Lachnospirales</taxon>
        <taxon>Lachnospiraceae</taxon>
        <taxon>Mediterraneibacter</taxon>
    </lineage>
</organism>
<evidence type="ECO:0000313" key="2">
    <source>
        <dbReference type="EMBL" id="PLT57781.1"/>
    </source>
</evidence>
<dbReference type="Gene3D" id="3.90.1570.10">
    <property type="entry name" value="tt1808, chain A"/>
    <property type="match status" value="1"/>
</dbReference>
<dbReference type="CDD" id="cd06260">
    <property type="entry name" value="DUF820-like"/>
    <property type="match status" value="1"/>
</dbReference>
<dbReference type="GO" id="GO:0004519">
    <property type="term" value="F:endonuclease activity"/>
    <property type="evidence" value="ECO:0007669"/>
    <property type="project" value="UniProtKB-KW"/>
</dbReference>
<sequence>MDDLKEHSKIIENFVASVRRQLKDHACCVYSNNIQYKCNLKEKEVTVVPDASISCRVYNKRKSSFFDIPRLVLEVISPSTEQYDHNEKKELYRQQEIDEYWILDGEKRKIEIYTLDYDQDGKPQYYLFNTVTEQNKDKLFIVHFPHIKMCFDELFDVFSD</sequence>
<dbReference type="RefSeq" id="WP_101879082.1">
    <property type="nucleotide sequence ID" value="NZ_NIHM01000002.1"/>
</dbReference>
<dbReference type="SUPFAM" id="SSF52980">
    <property type="entry name" value="Restriction endonuclease-like"/>
    <property type="match status" value="1"/>
</dbReference>
<feature type="domain" description="Putative restriction endonuclease" evidence="1">
    <location>
        <begin position="5"/>
        <end position="126"/>
    </location>
</feature>
<dbReference type="EMBL" id="NIHM01000002">
    <property type="protein sequence ID" value="PLT57781.1"/>
    <property type="molecule type" value="Genomic_DNA"/>
</dbReference>
<dbReference type="InterPro" id="IPR011335">
    <property type="entry name" value="Restrct_endonuc-II-like"/>
</dbReference>
<evidence type="ECO:0000259" key="1">
    <source>
        <dbReference type="Pfam" id="PF05685"/>
    </source>
</evidence>
<accession>A0A2N5NLK7</accession>